<feature type="region of interest" description="Disordered" evidence="1">
    <location>
        <begin position="76"/>
        <end position="138"/>
    </location>
</feature>
<keyword evidence="3" id="KW-1185">Reference proteome</keyword>
<evidence type="ECO:0000313" key="3">
    <source>
        <dbReference type="Proteomes" id="UP001152622"/>
    </source>
</evidence>
<proteinExistence type="predicted"/>
<gene>
    <name evidence="2" type="ORF">SKAU_G00312120</name>
</gene>
<evidence type="ECO:0000256" key="1">
    <source>
        <dbReference type="SAM" id="MobiDB-lite"/>
    </source>
</evidence>
<dbReference type="EMBL" id="JAINUF010000013">
    <property type="protein sequence ID" value="KAJ8343883.1"/>
    <property type="molecule type" value="Genomic_DNA"/>
</dbReference>
<dbReference type="AlphaFoldDB" id="A0A9Q1ERU4"/>
<protein>
    <submittedName>
        <fullName evidence="2">Uncharacterized protein</fullName>
    </submittedName>
</protein>
<comment type="caution">
    <text evidence="2">The sequence shown here is derived from an EMBL/GenBank/DDBJ whole genome shotgun (WGS) entry which is preliminary data.</text>
</comment>
<reference evidence="2" key="1">
    <citation type="journal article" date="2023" name="Science">
        <title>Genome structures resolve the early diversification of teleost fishes.</title>
        <authorList>
            <person name="Parey E."/>
            <person name="Louis A."/>
            <person name="Montfort J."/>
            <person name="Bouchez O."/>
            <person name="Roques C."/>
            <person name="Iampietro C."/>
            <person name="Lluch J."/>
            <person name="Castinel A."/>
            <person name="Donnadieu C."/>
            <person name="Desvignes T."/>
            <person name="Floi Bucao C."/>
            <person name="Jouanno E."/>
            <person name="Wen M."/>
            <person name="Mejri S."/>
            <person name="Dirks R."/>
            <person name="Jansen H."/>
            <person name="Henkel C."/>
            <person name="Chen W.J."/>
            <person name="Zahm M."/>
            <person name="Cabau C."/>
            <person name="Klopp C."/>
            <person name="Thompson A.W."/>
            <person name="Robinson-Rechavi M."/>
            <person name="Braasch I."/>
            <person name="Lecointre G."/>
            <person name="Bobe J."/>
            <person name="Postlethwait J.H."/>
            <person name="Berthelot C."/>
            <person name="Roest Crollius H."/>
            <person name="Guiguen Y."/>
        </authorList>
    </citation>
    <scope>NUCLEOTIDE SEQUENCE</scope>
    <source>
        <strain evidence="2">WJC10195</strain>
    </source>
</reference>
<feature type="compositionally biased region" description="Basic and acidic residues" evidence="1">
    <location>
        <begin position="87"/>
        <end position="102"/>
    </location>
</feature>
<feature type="compositionally biased region" description="Basic residues" evidence="1">
    <location>
        <begin position="124"/>
        <end position="138"/>
    </location>
</feature>
<accession>A0A9Q1ERU4</accession>
<name>A0A9Q1ERU4_SYNKA</name>
<evidence type="ECO:0000313" key="2">
    <source>
        <dbReference type="EMBL" id="KAJ8343883.1"/>
    </source>
</evidence>
<sequence length="138" mass="15599">MDFIEREHVRRLLLKAQVQPLCQLALASMTARFPVPPVPGFQEWGIHSHLHEKGEPAAKPTTPPISPRHLRLSLLLPSLQGSARSARQKEAQRDPPRSEERGFNSFTAEPLSANPHSVLPGSHKYPKKHKRHEHTIKL</sequence>
<organism evidence="2 3">
    <name type="scientific">Synaphobranchus kaupii</name>
    <name type="common">Kaup's arrowtooth eel</name>
    <dbReference type="NCBI Taxonomy" id="118154"/>
    <lineage>
        <taxon>Eukaryota</taxon>
        <taxon>Metazoa</taxon>
        <taxon>Chordata</taxon>
        <taxon>Craniata</taxon>
        <taxon>Vertebrata</taxon>
        <taxon>Euteleostomi</taxon>
        <taxon>Actinopterygii</taxon>
        <taxon>Neopterygii</taxon>
        <taxon>Teleostei</taxon>
        <taxon>Anguilliformes</taxon>
        <taxon>Synaphobranchidae</taxon>
        <taxon>Synaphobranchus</taxon>
    </lineage>
</organism>
<dbReference type="Proteomes" id="UP001152622">
    <property type="component" value="Chromosome 13"/>
</dbReference>